<evidence type="ECO:0000256" key="1">
    <source>
        <dbReference type="SAM" id="Coils"/>
    </source>
</evidence>
<reference evidence="3 4" key="1">
    <citation type="journal article" date="2016" name="Sci. Rep.">
        <title>Insights into Adaptations to a Near-Obligate Nematode Endoparasitic Lifestyle from the Finished Genome of Drechmeria coniospora.</title>
        <authorList>
            <person name="Zhang L."/>
            <person name="Zhou Z."/>
            <person name="Guo Q."/>
            <person name="Fokkens L."/>
            <person name="Miskei M."/>
            <person name="Pocsi I."/>
            <person name="Zhang W."/>
            <person name="Chen M."/>
            <person name="Wang L."/>
            <person name="Sun Y."/>
            <person name="Donzelli B.G."/>
            <person name="Gibson D.M."/>
            <person name="Nelson D.R."/>
            <person name="Luo J.G."/>
            <person name="Rep M."/>
            <person name="Liu H."/>
            <person name="Yang S."/>
            <person name="Wang J."/>
            <person name="Krasnoff S.B."/>
            <person name="Xu Y."/>
            <person name="Molnar I."/>
            <person name="Lin M."/>
        </authorList>
    </citation>
    <scope>NUCLEOTIDE SEQUENCE [LARGE SCALE GENOMIC DNA]</scope>
    <source>
        <strain evidence="3 4">ARSEF 6962</strain>
    </source>
</reference>
<dbReference type="EMBL" id="LAYC01000001">
    <property type="protein sequence ID" value="KYK61594.1"/>
    <property type="molecule type" value="Genomic_DNA"/>
</dbReference>
<comment type="caution">
    <text evidence="3">The sequence shown here is derived from an EMBL/GenBank/DDBJ whole genome shotgun (WGS) entry which is preliminary data.</text>
</comment>
<dbReference type="InParanoid" id="A0A151GWW7"/>
<dbReference type="Proteomes" id="UP000076580">
    <property type="component" value="Chromosome 01"/>
</dbReference>
<feature type="region of interest" description="Disordered" evidence="2">
    <location>
        <begin position="145"/>
        <end position="164"/>
    </location>
</feature>
<dbReference type="OrthoDB" id="5154063at2759"/>
<proteinExistence type="predicted"/>
<keyword evidence="1" id="KW-0175">Coiled coil</keyword>
<sequence length="232" mass="26300">MPCCISIINFQGCRHLSAFNSGCTRPGCEGLCPASKQEVLVSTSFPWLCADCHFRQIAEEDEERLKSWVKRVRAIQAAGPPEDQGVENGAYRLESLQARERFELQRLQLWRKARGREIMEVLSWTECYGNAIWALACASMREVDGNGDGKADEAMEEPSQEQGESTAWALEQRIMHMRSSKTPHLTVLRDALRAKDELRQELEEARKKIRRGGQALMNAYLLPDSPNLPRPP</sequence>
<evidence type="ECO:0000313" key="3">
    <source>
        <dbReference type="EMBL" id="KYK61594.1"/>
    </source>
</evidence>
<gene>
    <name evidence="3" type="ORF">DCS_02737</name>
</gene>
<evidence type="ECO:0000313" key="4">
    <source>
        <dbReference type="Proteomes" id="UP000076580"/>
    </source>
</evidence>
<protein>
    <submittedName>
        <fullName evidence="3">Uncharacterized protein</fullName>
    </submittedName>
</protein>
<dbReference type="RefSeq" id="XP_040660946.1">
    <property type="nucleotide sequence ID" value="XM_040800063.1"/>
</dbReference>
<dbReference type="AlphaFoldDB" id="A0A151GWW7"/>
<name>A0A151GWW7_DRECN</name>
<feature type="coiled-coil region" evidence="1">
    <location>
        <begin position="185"/>
        <end position="215"/>
    </location>
</feature>
<organism evidence="3 4">
    <name type="scientific">Drechmeria coniospora</name>
    <name type="common">Nematophagous fungus</name>
    <name type="synonym">Meria coniospora</name>
    <dbReference type="NCBI Taxonomy" id="98403"/>
    <lineage>
        <taxon>Eukaryota</taxon>
        <taxon>Fungi</taxon>
        <taxon>Dikarya</taxon>
        <taxon>Ascomycota</taxon>
        <taxon>Pezizomycotina</taxon>
        <taxon>Sordariomycetes</taxon>
        <taxon>Hypocreomycetidae</taxon>
        <taxon>Hypocreales</taxon>
        <taxon>Ophiocordycipitaceae</taxon>
        <taxon>Drechmeria</taxon>
    </lineage>
</organism>
<evidence type="ECO:0000256" key="2">
    <source>
        <dbReference type="SAM" id="MobiDB-lite"/>
    </source>
</evidence>
<dbReference type="GeneID" id="63715380"/>
<accession>A0A151GWW7</accession>
<keyword evidence="4" id="KW-1185">Reference proteome</keyword>